<proteinExistence type="predicted"/>
<feature type="domain" description="PRC-barrel" evidence="2">
    <location>
        <begin position="6"/>
        <end position="75"/>
    </location>
</feature>
<name>A0ABP4PN93_9ACTN</name>
<dbReference type="InterPro" id="IPR027275">
    <property type="entry name" value="PRC-brl_dom"/>
</dbReference>
<dbReference type="InterPro" id="IPR011033">
    <property type="entry name" value="PRC_barrel-like_sf"/>
</dbReference>
<evidence type="ECO:0000259" key="2">
    <source>
        <dbReference type="Pfam" id="PF05239"/>
    </source>
</evidence>
<dbReference type="SUPFAM" id="SSF50346">
    <property type="entry name" value="PRC-barrel domain"/>
    <property type="match status" value="1"/>
</dbReference>
<evidence type="ECO:0000313" key="5">
    <source>
        <dbReference type="Proteomes" id="UP001500393"/>
    </source>
</evidence>
<feature type="region of interest" description="Disordered" evidence="1">
    <location>
        <begin position="108"/>
        <end position="142"/>
    </location>
</feature>
<accession>A0ABP4PN93</accession>
<sequence length="248" mass="27894">MLTNEQVRDVIGSDAYDPAGDKIGRADEVYLDDDTGRPEFVAVHTGLFGMNTSLVPIAEASYENDRLVLPYDKDRIKGAPNIKPDSGHLSPDEEQTLYDYYGMAYSSGNGRHSEGEDVSGPETDEAMTRSEERLSVGTQQQEAGRARLRKYVVTEEVQQTVPVRRERAVVEREPITDGNVDQAMSGADLSEEEHEVVLHQETPVVEKRTEPVERVRLSTETEVDQETISEDVRKERIEAEGELDRRDR</sequence>
<dbReference type="Pfam" id="PF05239">
    <property type="entry name" value="PRC"/>
    <property type="match status" value="1"/>
</dbReference>
<organism evidence="4 5">
    <name type="scientific">Kribbella sancticallisti</name>
    <dbReference type="NCBI Taxonomy" id="460087"/>
    <lineage>
        <taxon>Bacteria</taxon>
        <taxon>Bacillati</taxon>
        <taxon>Actinomycetota</taxon>
        <taxon>Actinomycetes</taxon>
        <taxon>Propionibacteriales</taxon>
        <taxon>Kribbellaceae</taxon>
        <taxon>Kribbella</taxon>
    </lineage>
</organism>
<feature type="domain" description="DUF2382" evidence="3">
    <location>
        <begin position="127"/>
        <end position="238"/>
    </location>
</feature>
<dbReference type="InterPro" id="IPR052967">
    <property type="entry name" value="Stress_Response_Assoc"/>
</dbReference>
<evidence type="ECO:0000259" key="3">
    <source>
        <dbReference type="Pfam" id="PF09557"/>
    </source>
</evidence>
<protein>
    <submittedName>
        <fullName evidence="4">PRC and DUF2382 domain-containing protein</fullName>
    </submittedName>
</protein>
<dbReference type="EMBL" id="BAAAOS010000031">
    <property type="protein sequence ID" value="GAA1586501.1"/>
    <property type="molecule type" value="Genomic_DNA"/>
</dbReference>
<evidence type="ECO:0000256" key="1">
    <source>
        <dbReference type="SAM" id="MobiDB-lite"/>
    </source>
</evidence>
<comment type="caution">
    <text evidence="4">The sequence shown here is derived from an EMBL/GenBank/DDBJ whole genome shotgun (WGS) entry which is preliminary data.</text>
</comment>
<dbReference type="InterPro" id="IPR014747">
    <property type="entry name" value="Bac_photo_RC_H_C"/>
</dbReference>
<dbReference type="Gene3D" id="3.90.50.10">
    <property type="entry name" value="Photosynthetic Reaction Center, subunit H, domain 2"/>
    <property type="match status" value="1"/>
</dbReference>
<dbReference type="PANTHER" id="PTHR38463">
    <property type="entry name" value="STRESS RESPONSE PROTEIN YSNF"/>
    <property type="match status" value="1"/>
</dbReference>
<dbReference type="Pfam" id="PF09557">
    <property type="entry name" value="DUF2382"/>
    <property type="match status" value="1"/>
</dbReference>
<feature type="compositionally biased region" description="Acidic residues" evidence="1">
    <location>
        <begin position="116"/>
        <end position="125"/>
    </location>
</feature>
<keyword evidence="5" id="KW-1185">Reference proteome</keyword>
<feature type="compositionally biased region" description="Basic and acidic residues" evidence="1">
    <location>
        <begin position="204"/>
        <end position="219"/>
    </location>
</feature>
<dbReference type="RefSeq" id="WP_344216961.1">
    <property type="nucleotide sequence ID" value="NZ_BAAAOS010000031.1"/>
</dbReference>
<evidence type="ECO:0000313" key="4">
    <source>
        <dbReference type="EMBL" id="GAA1586501.1"/>
    </source>
</evidence>
<gene>
    <name evidence="4" type="ORF">GCM10009789_45150</name>
</gene>
<dbReference type="InterPro" id="IPR019060">
    <property type="entry name" value="DUF2382"/>
</dbReference>
<feature type="compositionally biased region" description="Basic and acidic residues" evidence="1">
    <location>
        <begin position="230"/>
        <end position="248"/>
    </location>
</feature>
<reference evidence="5" key="1">
    <citation type="journal article" date="2019" name="Int. J. Syst. Evol. Microbiol.">
        <title>The Global Catalogue of Microorganisms (GCM) 10K type strain sequencing project: providing services to taxonomists for standard genome sequencing and annotation.</title>
        <authorList>
            <consortium name="The Broad Institute Genomics Platform"/>
            <consortium name="The Broad Institute Genome Sequencing Center for Infectious Disease"/>
            <person name="Wu L."/>
            <person name="Ma J."/>
        </authorList>
    </citation>
    <scope>NUCLEOTIDE SEQUENCE [LARGE SCALE GENOMIC DNA]</scope>
    <source>
        <strain evidence="5">JCM 14969</strain>
    </source>
</reference>
<dbReference type="Proteomes" id="UP001500393">
    <property type="component" value="Unassembled WGS sequence"/>
</dbReference>
<feature type="region of interest" description="Disordered" evidence="1">
    <location>
        <begin position="179"/>
        <end position="248"/>
    </location>
</feature>
<dbReference type="PANTHER" id="PTHR38463:SF1">
    <property type="entry name" value="STRESS RESPONSE PROTEIN YSNF"/>
    <property type="match status" value="1"/>
</dbReference>